<proteinExistence type="predicted"/>
<name>A0A8S5S8N0_9CAUD</name>
<feature type="compositionally biased region" description="Polar residues" evidence="1">
    <location>
        <begin position="285"/>
        <end position="294"/>
    </location>
</feature>
<dbReference type="InterPro" id="IPR025400">
    <property type="entry name" value="Lin1244/Lin1753-like_N"/>
</dbReference>
<feature type="compositionally biased region" description="Basic and acidic residues" evidence="1">
    <location>
        <begin position="297"/>
        <end position="311"/>
    </location>
</feature>
<sequence length="311" mass="36533">MDIEKTIANLILDIQQSKYTASLTLIREVRQLKTNKSYFSHDSNARNSDKLLKVRMDLGAEGYAIYFMILERLREEDDYISKNDYMMIAYDLRVDEEKVKKVINDYDLFIVDDDVFYSKSFMERMNIKDLKRLKAQESINKRWDKEKNKRNDDEYERNTNVIRTYDKRNTNLYKEKKSKEKKSKDNIYTASADAHAELKSEIQGRIWAAYPVKKGKIHAMKSIEKLLKGYTEQQVLKAIATYKADVEKQKASGFKELRYKQGDTFFRTGIYDYLDLEGGETIESNRLGQANEGTTGKADKWSNYDFGDKDL</sequence>
<feature type="domain" description="Lin1244/Lin1753-like N-terminal" evidence="2">
    <location>
        <begin position="38"/>
        <end position="120"/>
    </location>
</feature>
<dbReference type="Pfam" id="PF14297">
    <property type="entry name" value="Lin1244_N"/>
    <property type="match status" value="1"/>
</dbReference>
<dbReference type="EMBL" id="BK032552">
    <property type="protein sequence ID" value="DAF47264.1"/>
    <property type="molecule type" value="Genomic_DNA"/>
</dbReference>
<evidence type="ECO:0000259" key="2">
    <source>
        <dbReference type="Pfam" id="PF14297"/>
    </source>
</evidence>
<evidence type="ECO:0000313" key="3">
    <source>
        <dbReference type="EMBL" id="DAF47264.1"/>
    </source>
</evidence>
<protein>
    <recommendedName>
        <fullName evidence="2">Lin1244/Lin1753-like N-terminal domain-containing protein</fullName>
    </recommendedName>
</protein>
<evidence type="ECO:0000256" key="1">
    <source>
        <dbReference type="SAM" id="MobiDB-lite"/>
    </source>
</evidence>
<reference evidence="3" key="1">
    <citation type="journal article" date="2021" name="Proc. Natl. Acad. Sci. U.S.A.">
        <title>A Catalog of Tens of Thousands of Viruses from Human Metagenomes Reveals Hidden Associations with Chronic Diseases.</title>
        <authorList>
            <person name="Tisza M.J."/>
            <person name="Buck C.B."/>
        </authorList>
    </citation>
    <scope>NUCLEOTIDE SEQUENCE</scope>
    <source>
        <strain evidence="3">Ctb3910</strain>
    </source>
</reference>
<accession>A0A8S5S8N0</accession>
<organism evidence="3">
    <name type="scientific">Siphoviridae sp. ctb3910</name>
    <dbReference type="NCBI Taxonomy" id="2827897"/>
    <lineage>
        <taxon>Viruses</taxon>
        <taxon>Duplodnaviria</taxon>
        <taxon>Heunggongvirae</taxon>
        <taxon>Uroviricota</taxon>
        <taxon>Caudoviricetes</taxon>
    </lineage>
</organism>
<feature type="region of interest" description="Disordered" evidence="1">
    <location>
        <begin position="285"/>
        <end position="311"/>
    </location>
</feature>